<reference evidence="1" key="1">
    <citation type="submission" date="2018-03" db="EMBL/GenBank/DDBJ databases">
        <title>Genomic characterization of a polymicrobial infection associated with a disease outbreak in Pacific white shrimp (Litopenaeus vannamei).</title>
        <authorList>
            <person name="Turner J.W."/>
            <person name="Bachand P.T."/>
            <person name="Tallman J."/>
            <person name="Elledge N.C."/>
            <person name="Pinnell L.J."/>
            <person name="Laughlin R.C."/>
            <person name="Zimba P.V."/>
        </authorList>
    </citation>
    <scope>NUCLEOTIDE SEQUENCE</scope>
    <source>
        <strain evidence="1">Hep-2b-22</strain>
    </source>
</reference>
<evidence type="ECO:0000313" key="1">
    <source>
        <dbReference type="EMBL" id="TMX77188.1"/>
    </source>
</evidence>
<proteinExistence type="predicted"/>
<organism evidence="1 2">
    <name type="scientific">Photobacterium damselae</name>
    <dbReference type="NCBI Taxonomy" id="38293"/>
    <lineage>
        <taxon>Bacteria</taxon>
        <taxon>Pseudomonadati</taxon>
        <taxon>Pseudomonadota</taxon>
        <taxon>Gammaproteobacteria</taxon>
        <taxon>Vibrionales</taxon>
        <taxon>Vibrionaceae</taxon>
        <taxon>Photobacterium</taxon>
    </lineage>
</organism>
<name>A0ACD3T113_PHODM</name>
<evidence type="ECO:0000313" key="2">
    <source>
        <dbReference type="Proteomes" id="UP000718715"/>
    </source>
</evidence>
<comment type="caution">
    <text evidence="1">The sequence shown here is derived from an EMBL/GenBank/DDBJ whole genome shotgun (WGS) entry which is preliminary data.</text>
</comment>
<dbReference type="Proteomes" id="UP000718715">
    <property type="component" value="Unassembled WGS sequence"/>
</dbReference>
<dbReference type="EMBL" id="PZOJ01000012">
    <property type="protein sequence ID" value="TMX77188.1"/>
    <property type="molecule type" value="Genomic_DNA"/>
</dbReference>
<keyword evidence="2" id="KW-1185">Reference proteome</keyword>
<accession>A0ACD3T113</accession>
<protein>
    <submittedName>
        <fullName evidence="1">DUF2491 domain-containing protein</fullName>
    </submittedName>
</protein>
<sequence>MLNWIKSKLSPPEETLAKLDIPEVLGLRLGGAFELDKLFLQLIEPNLTSEHAAVTQLIQAVGEVKLDDHTRLLRFYTDDDGFIQILQHGTTDADVSEVRMFYFYESKPIDTKRKWEHLLSHDLIQKCWELDDQSFKKAWDNDRPVAMVEHTWYKDGSKDQTDQFVMIFERKLDNGQYEGLMACAEEKIINNNIERSLITSTSFELTPTSFTVIG</sequence>
<gene>
    <name evidence="1" type="ORF">DA092_05370</name>
</gene>